<protein>
    <submittedName>
        <fullName evidence="1">Uncharacterized protein</fullName>
    </submittedName>
</protein>
<dbReference type="EMBL" id="LATL02000350">
    <property type="protein sequence ID" value="KKD37523.1"/>
    <property type="molecule type" value="Genomic_DNA"/>
</dbReference>
<organism evidence="1 2">
    <name type="scientific">Limnoraphis robusta CS-951</name>
    <dbReference type="NCBI Taxonomy" id="1637645"/>
    <lineage>
        <taxon>Bacteria</taxon>
        <taxon>Bacillati</taxon>
        <taxon>Cyanobacteriota</taxon>
        <taxon>Cyanophyceae</taxon>
        <taxon>Oscillatoriophycideae</taxon>
        <taxon>Oscillatoriales</taxon>
        <taxon>Sirenicapillariaceae</taxon>
        <taxon>Limnoraphis</taxon>
    </lineage>
</organism>
<evidence type="ECO:0000313" key="1">
    <source>
        <dbReference type="EMBL" id="KKD37523.1"/>
    </source>
</evidence>
<dbReference type="Proteomes" id="UP000033607">
    <property type="component" value="Unassembled WGS sequence"/>
</dbReference>
<sequence length="300" mass="34204">MLNSSPSASKPRRINIPLILDVVIVTDPDQIKTIETSGSVDRLHAYDTPSLPWWLRFYLRASRFHDDRRDLWFCALESKSNPTYQPRVNYLKEQVAKGYSSDDVKKIAQLLRNNDKDEVIAHEMVQIVNRRFFGKEIPSNITQAAKDTLQEISEAVQPQKYILARKSHQQVMDYCEQNLPKDVHPIDAGHHNIGEIVKTTTRALQILKNNLDKPVEEIFTANPLTLQAPRIATQASTFEGLLSSPAKPGKTVFIFKIGEAAIQTQDILFTFSTGSEDRVCVFKDFFLEFMTDLQQELKQG</sequence>
<dbReference type="AlphaFoldDB" id="A0A0F5YFH2"/>
<dbReference type="RefSeq" id="WP_046279134.1">
    <property type="nucleotide sequence ID" value="NZ_LATL02000350.1"/>
</dbReference>
<proteinExistence type="predicted"/>
<accession>A0A0F5YFH2</accession>
<name>A0A0F5YFH2_9CYAN</name>
<evidence type="ECO:0000313" key="2">
    <source>
        <dbReference type="Proteomes" id="UP000033607"/>
    </source>
</evidence>
<reference evidence="1 2" key="1">
    <citation type="submission" date="2015-06" db="EMBL/GenBank/DDBJ databases">
        <title>Draft genome assembly of filamentous brackish cyanobacterium Limnoraphis robusta strain CS-951.</title>
        <authorList>
            <person name="Willis A."/>
            <person name="Parks M."/>
            <person name="Burford M.A."/>
        </authorList>
    </citation>
    <scope>NUCLEOTIDE SEQUENCE [LARGE SCALE GENOMIC DNA]</scope>
    <source>
        <strain evidence="1 2">CS-951</strain>
    </source>
</reference>
<dbReference type="OrthoDB" id="507535at2"/>
<gene>
    <name evidence="1" type="ORF">WN50_13800</name>
</gene>
<comment type="caution">
    <text evidence="1">The sequence shown here is derived from an EMBL/GenBank/DDBJ whole genome shotgun (WGS) entry which is preliminary data.</text>
</comment>